<dbReference type="EMBL" id="JH659387">
    <property type="protein sequence ID" value="EXK25678.1"/>
    <property type="molecule type" value="Genomic_DNA"/>
</dbReference>
<proteinExistence type="predicted"/>
<reference evidence="1" key="2">
    <citation type="submission" date="2012-05" db="EMBL/GenBank/DDBJ databases">
        <title>Annotation of the Genome Sequence of Fusarium oxysporum f. sp. melonis 26406.</title>
        <authorList>
            <consortium name="The Broad Institute Genomics Platform"/>
            <person name="Ma L.-J."/>
            <person name="Corby-Kistler H."/>
            <person name="Broz K."/>
            <person name="Gale L.R."/>
            <person name="Jonkers W."/>
            <person name="O'Donnell K."/>
            <person name="Ploetz R."/>
            <person name="Steinberg C."/>
            <person name="Schwartz D.C."/>
            <person name="VanEtten H."/>
            <person name="Zhou S."/>
            <person name="Young S.K."/>
            <person name="Zeng Q."/>
            <person name="Gargeya S."/>
            <person name="Fitzgerald M."/>
            <person name="Abouelleil A."/>
            <person name="Alvarado L."/>
            <person name="Chapman S.B."/>
            <person name="Gainer-Dewar J."/>
            <person name="Goldberg J."/>
            <person name="Griggs A."/>
            <person name="Gujja S."/>
            <person name="Hansen M."/>
            <person name="Howarth C."/>
            <person name="Imamovic A."/>
            <person name="Ireland A."/>
            <person name="Larimer J."/>
            <person name="McCowan C."/>
            <person name="Murphy C."/>
            <person name="Pearson M."/>
            <person name="Poon T.W."/>
            <person name="Priest M."/>
            <person name="Roberts A."/>
            <person name="Saif S."/>
            <person name="Shea T."/>
            <person name="Sykes S."/>
            <person name="Wortman J."/>
            <person name="Nusbaum C."/>
            <person name="Birren B."/>
        </authorList>
    </citation>
    <scope>NUCLEOTIDE SEQUENCE</scope>
    <source>
        <strain evidence="1">26406</strain>
    </source>
</reference>
<evidence type="ECO:0000313" key="1">
    <source>
        <dbReference type="EMBL" id="EXK25678.1"/>
    </source>
</evidence>
<gene>
    <name evidence="1" type="ORF">FOMG_17670</name>
</gene>
<accession>W9ZBN4</accession>
<dbReference type="AlphaFoldDB" id="W9ZBN4"/>
<protein>
    <submittedName>
        <fullName evidence="1">Uncharacterized protein</fullName>
    </submittedName>
</protein>
<dbReference type="VEuPathDB" id="FungiDB:FOMG_17670"/>
<name>W9ZBN4_FUSOX</name>
<dbReference type="HOGENOM" id="CLU_2904270_0_0_1"/>
<organism evidence="1">
    <name type="scientific">Fusarium oxysporum f. sp. melonis 26406</name>
    <dbReference type="NCBI Taxonomy" id="1089452"/>
    <lineage>
        <taxon>Eukaryota</taxon>
        <taxon>Fungi</taxon>
        <taxon>Dikarya</taxon>
        <taxon>Ascomycota</taxon>
        <taxon>Pezizomycotina</taxon>
        <taxon>Sordariomycetes</taxon>
        <taxon>Hypocreomycetidae</taxon>
        <taxon>Hypocreales</taxon>
        <taxon>Nectriaceae</taxon>
        <taxon>Fusarium</taxon>
        <taxon>Fusarium oxysporum species complex</taxon>
    </lineage>
</organism>
<reference evidence="1" key="1">
    <citation type="submission" date="2012-04" db="EMBL/GenBank/DDBJ databases">
        <title>The Genome Sequence of Fusarium oxysporum melonis.</title>
        <authorList>
            <consortium name="The Broad Institute Genome Sequencing Platform"/>
            <person name="Ma L.-J."/>
            <person name="Gale L.R."/>
            <person name="Schwartz D.C."/>
            <person name="Zhou S."/>
            <person name="Corby-Kistler H."/>
            <person name="Young S.K."/>
            <person name="Zeng Q."/>
            <person name="Gargeya S."/>
            <person name="Fitzgerald M."/>
            <person name="Haas B."/>
            <person name="Abouelleil A."/>
            <person name="Alvarado L."/>
            <person name="Arachchi H.M."/>
            <person name="Berlin A."/>
            <person name="Brown A."/>
            <person name="Chapman S.B."/>
            <person name="Chen Z."/>
            <person name="Dunbar C."/>
            <person name="Freedman E."/>
            <person name="Gearin G."/>
            <person name="Goldberg J."/>
            <person name="Griggs A."/>
            <person name="Gujja S."/>
            <person name="Heiman D."/>
            <person name="Howarth C."/>
            <person name="Larson L."/>
            <person name="Lui A."/>
            <person name="MacDonald P.J.P."/>
            <person name="Montmayeur A."/>
            <person name="Murphy C."/>
            <person name="Neiman D."/>
            <person name="Pearson M."/>
            <person name="Priest M."/>
            <person name="Roberts A."/>
            <person name="Saif S."/>
            <person name="Shea T."/>
            <person name="Shenoy N."/>
            <person name="Sisk P."/>
            <person name="Stolte C."/>
            <person name="Sykes S."/>
            <person name="Wortman J."/>
            <person name="Nusbaum C."/>
            <person name="Birren B."/>
        </authorList>
    </citation>
    <scope>NUCLEOTIDE SEQUENCE</scope>
    <source>
        <strain evidence="1">26406</strain>
    </source>
</reference>
<sequence length="62" mass="6873">MRHTSLGSFTTAGIRFSVLLFFPNGARSHIKASANSLSLARFKDLYNSIILPAIFEIVPDYV</sequence>
<dbReference type="Proteomes" id="UP000030703">
    <property type="component" value="Unassembled WGS sequence"/>
</dbReference>